<gene>
    <name evidence="1" type="ORF">NUTIK01_26590</name>
</gene>
<reference evidence="1 2" key="1">
    <citation type="submission" date="2023-06" db="EMBL/GenBank/DDBJ databases">
        <title>Draft genome sequence of Novosphingobium sp. strain IK01.</title>
        <authorList>
            <person name="Hatamoto M."/>
            <person name="Ikarashi T."/>
            <person name="Yamaguchi T."/>
        </authorList>
    </citation>
    <scope>NUCLEOTIDE SEQUENCE [LARGE SCALE GENOMIC DNA]</scope>
    <source>
        <strain evidence="1 2">IK01</strain>
    </source>
</reference>
<evidence type="ECO:0000313" key="2">
    <source>
        <dbReference type="Proteomes" id="UP001187221"/>
    </source>
</evidence>
<evidence type="ECO:0000313" key="1">
    <source>
        <dbReference type="EMBL" id="GMM61882.1"/>
    </source>
</evidence>
<dbReference type="Proteomes" id="UP001187221">
    <property type="component" value="Unassembled WGS sequence"/>
</dbReference>
<comment type="caution">
    <text evidence="1">The sequence shown here is derived from an EMBL/GenBank/DDBJ whole genome shotgun (WGS) entry which is preliminary data.</text>
</comment>
<protein>
    <recommendedName>
        <fullName evidence="3">Bacteriophage Rz lysis protein</fullName>
    </recommendedName>
</protein>
<name>A0ABQ6PAF0_9SPHN</name>
<dbReference type="RefSeq" id="WP_317975526.1">
    <property type="nucleotide sequence ID" value="NZ_BTFW01000001.1"/>
</dbReference>
<sequence>MLEMLIPLLSRWKWGLALAGLLAFTGLGAAALHYRGALRAERTGRAADRASYVAAQAEATRLSAEAIHHQEAVYRMKAAQQDTAHEADLSAARAAGAAYADAYRLHGQALGGAPGPAPAAPAPAPAGLREGLPAAGVVVSDADVQACSEVTAYALSLREWAVGVADASLDPREQR</sequence>
<keyword evidence="2" id="KW-1185">Reference proteome</keyword>
<evidence type="ECO:0008006" key="3">
    <source>
        <dbReference type="Google" id="ProtNLM"/>
    </source>
</evidence>
<organism evidence="1 2">
    <name type="scientific">Novosphingobium pituita</name>
    <dbReference type="NCBI Taxonomy" id="3056842"/>
    <lineage>
        <taxon>Bacteria</taxon>
        <taxon>Pseudomonadati</taxon>
        <taxon>Pseudomonadota</taxon>
        <taxon>Alphaproteobacteria</taxon>
        <taxon>Sphingomonadales</taxon>
        <taxon>Sphingomonadaceae</taxon>
        <taxon>Novosphingobium</taxon>
    </lineage>
</organism>
<dbReference type="EMBL" id="BTFW01000001">
    <property type="protein sequence ID" value="GMM61882.1"/>
    <property type="molecule type" value="Genomic_DNA"/>
</dbReference>
<accession>A0ABQ6PAF0</accession>
<proteinExistence type="predicted"/>